<evidence type="ECO:0000313" key="1">
    <source>
        <dbReference type="EMBL" id="KAI7995152.1"/>
    </source>
</evidence>
<proteinExistence type="predicted"/>
<reference evidence="1 2" key="1">
    <citation type="journal article" date="2022" name="Plant J.">
        <title>Chromosome-level genome of Camellia lanceoleosa provides a valuable resource for understanding genome evolution and self-incompatibility.</title>
        <authorList>
            <person name="Gong W."/>
            <person name="Xiao S."/>
            <person name="Wang L."/>
            <person name="Liao Z."/>
            <person name="Chang Y."/>
            <person name="Mo W."/>
            <person name="Hu G."/>
            <person name="Li W."/>
            <person name="Zhao G."/>
            <person name="Zhu H."/>
            <person name="Hu X."/>
            <person name="Ji K."/>
            <person name="Xiang X."/>
            <person name="Song Q."/>
            <person name="Yuan D."/>
            <person name="Jin S."/>
            <person name="Zhang L."/>
        </authorList>
    </citation>
    <scope>NUCLEOTIDE SEQUENCE [LARGE SCALE GENOMIC DNA]</scope>
    <source>
        <strain evidence="1">SQ_2022a</strain>
    </source>
</reference>
<keyword evidence="2" id="KW-1185">Reference proteome</keyword>
<accession>A0ACC0G470</accession>
<evidence type="ECO:0000313" key="2">
    <source>
        <dbReference type="Proteomes" id="UP001060215"/>
    </source>
</evidence>
<protein>
    <submittedName>
        <fullName evidence="1">Thioredoxin H-type</fullName>
    </submittedName>
</protein>
<name>A0ACC0G470_9ERIC</name>
<comment type="caution">
    <text evidence="1">The sequence shown here is derived from an EMBL/GenBank/DDBJ whole genome shotgun (WGS) entry which is preliminary data.</text>
</comment>
<gene>
    <name evidence="1" type="ORF">LOK49_LG11G01260</name>
</gene>
<dbReference type="EMBL" id="CM045769">
    <property type="protein sequence ID" value="KAI7995152.1"/>
    <property type="molecule type" value="Genomic_DNA"/>
</dbReference>
<dbReference type="Proteomes" id="UP001060215">
    <property type="component" value="Chromosome 12"/>
</dbReference>
<organism evidence="1 2">
    <name type="scientific">Camellia lanceoleosa</name>
    <dbReference type="NCBI Taxonomy" id="1840588"/>
    <lineage>
        <taxon>Eukaryota</taxon>
        <taxon>Viridiplantae</taxon>
        <taxon>Streptophyta</taxon>
        <taxon>Embryophyta</taxon>
        <taxon>Tracheophyta</taxon>
        <taxon>Spermatophyta</taxon>
        <taxon>Magnoliopsida</taxon>
        <taxon>eudicotyledons</taxon>
        <taxon>Gunneridae</taxon>
        <taxon>Pentapetalae</taxon>
        <taxon>asterids</taxon>
        <taxon>Ericales</taxon>
        <taxon>Theaceae</taxon>
        <taxon>Camellia</taxon>
    </lineage>
</organism>
<sequence length="133" mass="14967">MGGSYSDLGLDNSGSEADDGSITTLKTVKDWENKVTESKTKQNKLIVVDFTASWCIFCKIIAPAVKEYAQKYTDVDFLKIDMTSPQTPFMDVARKYDVRGYPTFIMMKNGENVEKVIGANKEELKRAIEKHKA</sequence>